<feature type="region of interest" description="Disordered" evidence="2">
    <location>
        <begin position="1"/>
        <end position="41"/>
    </location>
</feature>
<dbReference type="InterPro" id="IPR044824">
    <property type="entry name" value="MAIN-like"/>
</dbReference>
<sequence length="675" mass="75682">MSDRGSGSGGHRRSDRLAKGKAVIYAPESSPDTDDEYDAMEDVRTRLDASIARNLQAELDAEAAGPASSAARPPPRPGVVIGCSARPSGTTRPSPQPGVTTSPSDTPSDAPRRPHTRSTGIPPSRLKRQRAEGILDSAGAIPEDYVAPGFRYPPQGGTRPRYPIAVEISDTPLLTNLLAHPSSLVRRCQEPPESVGRGGWSEFSRLLAISRPEYREFLTELGFGPFLGIPYVSVYHPSVGCFVERFFHHTWTFHLSTCEMAVLPVDWSAILGIRFGGRAPPSEPVDGLEAREILGLDDRDAIEGSRRPAVRIRYLADILRRDREEPPTELRYRQWAAYFIFSCFLGNDRSIVPTPIVGMFRDIDTLREYDWGALTYGFYIRGLRRYSRRESISFLGFWQFTIFWAFEHFPTFAPSRLPLASDPDFPLARRWDSSRIRRMTTRTLLELRMTVDCIRDADIVFQPYSTALTQRPEVFRSVELSHLRLWIRTPRSWELLLGERTLRQLGDEAVVLIDPSPLMTIEDYIPRAPSDPYIAGVSAYPSLVREDVPYQEWFERVSLGSLMSLHEVEGGRVMGGMAMDSHHIRSSGQIERLESEILRLQLELSAELTQAQGEMARMQTALTQSQRDLDSRDAALAAHTATIRRLEDQLHGMGITPVTGAGPSGSWSDFFSATY</sequence>
<evidence type="ECO:0000256" key="1">
    <source>
        <dbReference type="SAM" id="Coils"/>
    </source>
</evidence>
<evidence type="ECO:0000259" key="3">
    <source>
        <dbReference type="Pfam" id="PF10536"/>
    </source>
</evidence>
<dbReference type="PANTHER" id="PTHR46033:SF8">
    <property type="entry name" value="PROTEIN MAINTENANCE OF MERISTEMS-LIKE"/>
    <property type="match status" value="1"/>
</dbReference>
<evidence type="ECO:0000313" key="4">
    <source>
        <dbReference type="EMBL" id="SPC84747.1"/>
    </source>
</evidence>
<feature type="region of interest" description="Disordered" evidence="2">
    <location>
        <begin position="58"/>
        <end position="129"/>
    </location>
</feature>
<feature type="domain" description="Aminotransferase-like plant mobile" evidence="3">
    <location>
        <begin position="239"/>
        <end position="506"/>
    </location>
</feature>
<dbReference type="Pfam" id="PF10536">
    <property type="entry name" value="PMD"/>
    <property type="match status" value="1"/>
</dbReference>
<proteinExistence type="predicted"/>
<evidence type="ECO:0000256" key="2">
    <source>
        <dbReference type="SAM" id="MobiDB-lite"/>
    </source>
</evidence>
<feature type="coiled-coil region" evidence="1">
    <location>
        <begin position="590"/>
        <end position="628"/>
    </location>
</feature>
<dbReference type="EMBL" id="OIVN01000732">
    <property type="protein sequence ID" value="SPC84747.1"/>
    <property type="molecule type" value="Genomic_DNA"/>
</dbReference>
<feature type="compositionally biased region" description="Polar residues" evidence="2">
    <location>
        <begin position="87"/>
        <end position="107"/>
    </location>
</feature>
<dbReference type="GO" id="GO:0010073">
    <property type="term" value="P:meristem maintenance"/>
    <property type="evidence" value="ECO:0007669"/>
    <property type="project" value="InterPro"/>
</dbReference>
<reference evidence="4" key="1">
    <citation type="submission" date="2018-02" db="EMBL/GenBank/DDBJ databases">
        <authorList>
            <person name="Cohen D.B."/>
            <person name="Kent A.D."/>
        </authorList>
    </citation>
    <scope>NUCLEOTIDE SEQUENCE</scope>
</reference>
<organism evidence="4">
    <name type="scientific">Fagus sylvatica</name>
    <name type="common">Beechnut</name>
    <dbReference type="NCBI Taxonomy" id="28930"/>
    <lineage>
        <taxon>Eukaryota</taxon>
        <taxon>Viridiplantae</taxon>
        <taxon>Streptophyta</taxon>
        <taxon>Embryophyta</taxon>
        <taxon>Tracheophyta</taxon>
        <taxon>Spermatophyta</taxon>
        <taxon>Magnoliopsida</taxon>
        <taxon>eudicotyledons</taxon>
        <taxon>Gunneridae</taxon>
        <taxon>Pentapetalae</taxon>
        <taxon>rosids</taxon>
        <taxon>fabids</taxon>
        <taxon>Fagales</taxon>
        <taxon>Fagaceae</taxon>
        <taxon>Fagus</taxon>
    </lineage>
</organism>
<name>A0A2N9F172_FAGSY</name>
<accession>A0A2N9F172</accession>
<protein>
    <recommendedName>
        <fullName evidence="3">Aminotransferase-like plant mobile domain-containing protein</fullName>
    </recommendedName>
</protein>
<dbReference type="InterPro" id="IPR019557">
    <property type="entry name" value="AminoTfrase-like_pln_mobile"/>
</dbReference>
<dbReference type="PANTHER" id="PTHR46033">
    <property type="entry name" value="PROTEIN MAIN-LIKE 2"/>
    <property type="match status" value="1"/>
</dbReference>
<keyword evidence="1" id="KW-0175">Coiled coil</keyword>
<gene>
    <name evidence="4" type="ORF">FSB_LOCUS12629</name>
</gene>
<feature type="compositionally biased region" description="Acidic residues" evidence="2">
    <location>
        <begin position="31"/>
        <end position="40"/>
    </location>
</feature>
<dbReference type="AlphaFoldDB" id="A0A2N9F172"/>